<evidence type="ECO:0000313" key="1">
    <source>
        <dbReference type="EMBL" id="KYC55259.1"/>
    </source>
</evidence>
<reference evidence="1 2" key="1">
    <citation type="journal article" date="2016" name="ISME J.">
        <title>Chasing the elusive Euryarchaeota class WSA2: genomes reveal a uniquely fastidious methyl-reducing methanogen.</title>
        <authorList>
            <person name="Nobu M.K."/>
            <person name="Narihiro T."/>
            <person name="Kuroda K."/>
            <person name="Mei R."/>
            <person name="Liu W.T."/>
        </authorList>
    </citation>
    <scope>NUCLEOTIDE SEQUENCE [LARGE SCALE GENOMIC DNA]</scope>
    <source>
        <strain evidence="1">ADurb1013_Bin02101</strain>
    </source>
</reference>
<gene>
    <name evidence="1" type="ORF">AN188_00242</name>
</gene>
<dbReference type="Proteomes" id="UP000092420">
    <property type="component" value="Unassembled WGS sequence"/>
</dbReference>
<accession>A0A150JDE7</accession>
<accession>A0A150JIM3</accession>
<dbReference type="AlphaFoldDB" id="A0A150JDE7"/>
<organism evidence="1 2">
    <name type="scientific">Candidatus Methanofastidiosum methylothiophilum</name>
    <dbReference type="NCBI Taxonomy" id="1705564"/>
    <lineage>
        <taxon>Archaea</taxon>
        <taxon>Methanobacteriati</taxon>
        <taxon>Methanobacteriota</taxon>
        <taxon>Stenosarchaea group</taxon>
        <taxon>Candidatus Methanofastidiosia</taxon>
        <taxon>Candidatus Methanofastidiosales</taxon>
        <taxon>Candidatus Methanofastidiosaceae</taxon>
        <taxon>Candidatus Methanofastidiosum</taxon>
    </lineage>
</organism>
<dbReference type="EMBL" id="LNJB01000002">
    <property type="protein sequence ID" value="KYC55259.1"/>
    <property type="molecule type" value="Genomic_DNA"/>
</dbReference>
<name>A0A150JDE7_9EURY</name>
<proteinExistence type="predicted"/>
<comment type="caution">
    <text evidence="1">The sequence shown here is derived from an EMBL/GenBank/DDBJ whole genome shotgun (WGS) entry which is preliminary data.</text>
</comment>
<protein>
    <submittedName>
        <fullName evidence="1">Uncharacterized protein</fullName>
    </submittedName>
</protein>
<sequence length="124" mass="14574">MKNNNFIQHFSRSLIIGPVSFFLLALKIEYKGCNSVSYENKERGYRSPLTRQMVLDLERQHKEKEEREQKERIVIDEVIAKYGYIPEWVKPHFPYELRSIGGRLEKISSDLGEVKKIMGHSVTC</sequence>
<evidence type="ECO:0000313" key="2">
    <source>
        <dbReference type="Proteomes" id="UP000092420"/>
    </source>
</evidence>